<organism evidence="2 3">
    <name type="scientific">Coemansia interrupta</name>
    <dbReference type="NCBI Taxonomy" id="1126814"/>
    <lineage>
        <taxon>Eukaryota</taxon>
        <taxon>Fungi</taxon>
        <taxon>Fungi incertae sedis</taxon>
        <taxon>Zoopagomycota</taxon>
        <taxon>Kickxellomycotina</taxon>
        <taxon>Kickxellomycetes</taxon>
        <taxon>Kickxellales</taxon>
        <taxon>Kickxellaceae</taxon>
        <taxon>Coemansia</taxon>
    </lineage>
</organism>
<dbReference type="EMBL" id="JANBUM010000135">
    <property type="protein sequence ID" value="KAJ2783684.1"/>
    <property type="molecule type" value="Genomic_DNA"/>
</dbReference>
<accession>A0A9W8LL70</accession>
<gene>
    <name evidence="2" type="ORF">GGI15_002496</name>
</gene>
<feature type="compositionally biased region" description="Basic and acidic residues" evidence="1">
    <location>
        <begin position="311"/>
        <end position="320"/>
    </location>
</feature>
<feature type="compositionally biased region" description="Polar residues" evidence="1">
    <location>
        <begin position="390"/>
        <end position="403"/>
    </location>
</feature>
<feature type="region of interest" description="Disordered" evidence="1">
    <location>
        <begin position="120"/>
        <end position="143"/>
    </location>
</feature>
<reference evidence="2" key="1">
    <citation type="submission" date="2022-07" db="EMBL/GenBank/DDBJ databases">
        <title>Phylogenomic reconstructions and comparative analyses of Kickxellomycotina fungi.</title>
        <authorList>
            <person name="Reynolds N.K."/>
            <person name="Stajich J.E."/>
            <person name="Barry K."/>
            <person name="Grigoriev I.V."/>
            <person name="Crous P."/>
            <person name="Smith M.E."/>
        </authorList>
    </citation>
    <scope>NUCLEOTIDE SEQUENCE</scope>
    <source>
        <strain evidence="2">BCRC 34489</strain>
    </source>
</reference>
<comment type="caution">
    <text evidence="2">The sequence shown here is derived from an EMBL/GenBank/DDBJ whole genome shotgun (WGS) entry which is preliminary data.</text>
</comment>
<feature type="region of interest" description="Disordered" evidence="1">
    <location>
        <begin position="310"/>
        <end position="341"/>
    </location>
</feature>
<dbReference type="AlphaFoldDB" id="A0A9W8LL70"/>
<feature type="compositionally biased region" description="Basic and acidic residues" evidence="1">
    <location>
        <begin position="49"/>
        <end position="60"/>
    </location>
</feature>
<sequence>MSSKTITPMVNNSKSPRTILEDLCARAIVFVFLPYAGKRSHGTSSESRIVTKPEDSEKCSSKTSIDSTMAALLPGWETTRRYATNCTLALKAVVLGCGPLLVTAACVVLFKAVGGGVAGNNNRPLSNPRGEAQQRLGEQAERENQENLQQYISSISYRQRRIKRNLLSAGELDSVSQLVSCMVADAKSDGMACAADASASASAPASVSVSASKQYKDWSHFIQSVNMKHQQGNVDLEELSSTDVLTRSDDMVKNVTLRNVNVRVPRIELLAPRDTSQLFGEFGLRHADIDDTEETDPKRQKIAEDVGLGSDLDHQLKSDSKAAAASADGIGDSQDLETGEEDEINIMDNSSDLDLEFGEIPPEPMPLPLEEDDGIDPSLLGYEHPAAAPDSSSARYKSVQSAIAKQAPGGCFDKNYDGDTGSGLQREDSTTGAQCGKTGPASSPEANAGGFE</sequence>
<protein>
    <submittedName>
        <fullName evidence="2">Uncharacterized protein</fullName>
    </submittedName>
</protein>
<feature type="region of interest" description="Disordered" evidence="1">
    <location>
        <begin position="353"/>
        <end position="452"/>
    </location>
</feature>
<feature type="region of interest" description="Disordered" evidence="1">
    <location>
        <begin position="39"/>
        <end position="61"/>
    </location>
</feature>
<dbReference type="Proteomes" id="UP001140172">
    <property type="component" value="Unassembled WGS sequence"/>
</dbReference>
<evidence type="ECO:0000313" key="3">
    <source>
        <dbReference type="Proteomes" id="UP001140172"/>
    </source>
</evidence>
<keyword evidence="3" id="KW-1185">Reference proteome</keyword>
<name>A0A9W8LL70_9FUNG</name>
<proteinExistence type="predicted"/>
<evidence type="ECO:0000256" key="1">
    <source>
        <dbReference type="SAM" id="MobiDB-lite"/>
    </source>
</evidence>
<evidence type="ECO:0000313" key="2">
    <source>
        <dbReference type="EMBL" id="KAJ2783684.1"/>
    </source>
</evidence>